<dbReference type="Gene3D" id="3.30.465.10">
    <property type="match status" value="1"/>
</dbReference>
<proteinExistence type="inferred from homology"/>
<dbReference type="InterPro" id="IPR012951">
    <property type="entry name" value="BBE"/>
</dbReference>
<evidence type="ECO:0000256" key="5">
    <source>
        <dbReference type="ARBA" id="ARBA00023002"/>
    </source>
</evidence>
<keyword evidence="3" id="KW-0285">Flavoprotein</keyword>
<evidence type="ECO:0000256" key="1">
    <source>
        <dbReference type="ARBA" id="ARBA00001974"/>
    </source>
</evidence>
<dbReference type="InterPro" id="IPR016166">
    <property type="entry name" value="FAD-bd_PCMH"/>
</dbReference>
<reference evidence="8 9" key="1">
    <citation type="journal article" date="2023" name="IScience">
        <title>Expanded male sex-determining region conserved during the evolution of homothallism in the green alga Volvox.</title>
        <authorList>
            <person name="Yamamoto K."/>
            <person name="Matsuzaki R."/>
            <person name="Mahakham W."/>
            <person name="Heman W."/>
            <person name="Sekimoto H."/>
            <person name="Kawachi M."/>
            <person name="Minakuchi Y."/>
            <person name="Toyoda A."/>
            <person name="Nozaki H."/>
        </authorList>
    </citation>
    <scope>NUCLEOTIDE SEQUENCE [LARGE SCALE GENOMIC DNA]</scope>
    <source>
        <strain evidence="8 9">NIES-4468</strain>
    </source>
</reference>
<evidence type="ECO:0000313" key="9">
    <source>
        <dbReference type="Proteomes" id="UP001165090"/>
    </source>
</evidence>
<protein>
    <recommendedName>
        <fullName evidence="7">FAD-binding PCMH-type domain-containing protein</fullName>
    </recommendedName>
</protein>
<keyword evidence="4" id="KW-0274">FAD</keyword>
<accession>A0ABQ5S1H1</accession>
<feature type="chain" id="PRO_5045830425" description="FAD-binding PCMH-type domain-containing protein" evidence="6">
    <location>
        <begin position="35"/>
        <end position="522"/>
    </location>
</feature>
<evidence type="ECO:0000256" key="2">
    <source>
        <dbReference type="ARBA" id="ARBA00005466"/>
    </source>
</evidence>
<dbReference type="EMBL" id="BSDZ01000014">
    <property type="protein sequence ID" value="GLI63111.1"/>
    <property type="molecule type" value="Genomic_DNA"/>
</dbReference>
<keyword evidence="6" id="KW-0732">Signal</keyword>
<dbReference type="SUPFAM" id="SSF56176">
    <property type="entry name" value="FAD-binding/transporter-associated domain-like"/>
    <property type="match status" value="1"/>
</dbReference>
<dbReference type="PANTHER" id="PTHR42973">
    <property type="entry name" value="BINDING OXIDOREDUCTASE, PUTATIVE (AFU_ORTHOLOGUE AFUA_1G17690)-RELATED"/>
    <property type="match status" value="1"/>
</dbReference>
<keyword evidence="5" id="KW-0560">Oxidoreductase</keyword>
<feature type="signal peptide" evidence="6">
    <location>
        <begin position="1"/>
        <end position="34"/>
    </location>
</feature>
<keyword evidence="9" id="KW-1185">Reference proteome</keyword>
<dbReference type="Gene3D" id="3.40.462.20">
    <property type="match status" value="1"/>
</dbReference>
<comment type="similarity">
    <text evidence="2">Belongs to the oxygen-dependent FAD-linked oxidoreductase family.</text>
</comment>
<dbReference type="PROSITE" id="PS51387">
    <property type="entry name" value="FAD_PCMH"/>
    <property type="match status" value="1"/>
</dbReference>
<name>A0ABQ5S1H1_9CHLO</name>
<gene>
    <name evidence="8" type="ORF">VaNZ11_006016</name>
</gene>
<comment type="cofactor">
    <cofactor evidence="1">
        <name>FAD</name>
        <dbReference type="ChEBI" id="CHEBI:57692"/>
    </cofactor>
</comment>
<evidence type="ECO:0000313" key="8">
    <source>
        <dbReference type="EMBL" id="GLI63111.1"/>
    </source>
</evidence>
<dbReference type="PANTHER" id="PTHR42973:SF39">
    <property type="entry name" value="FAD-BINDING PCMH-TYPE DOMAIN-CONTAINING PROTEIN"/>
    <property type="match status" value="1"/>
</dbReference>
<organism evidence="8 9">
    <name type="scientific">Volvox africanus</name>
    <dbReference type="NCBI Taxonomy" id="51714"/>
    <lineage>
        <taxon>Eukaryota</taxon>
        <taxon>Viridiplantae</taxon>
        <taxon>Chlorophyta</taxon>
        <taxon>core chlorophytes</taxon>
        <taxon>Chlorophyceae</taxon>
        <taxon>CS clade</taxon>
        <taxon>Chlamydomonadales</taxon>
        <taxon>Volvocaceae</taxon>
        <taxon>Volvox</taxon>
    </lineage>
</organism>
<evidence type="ECO:0000256" key="4">
    <source>
        <dbReference type="ARBA" id="ARBA00022827"/>
    </source>
</evidence>
<dbReference type="Proteomes" id="UP001165090">
    <property type="component" value="Unassembled WGS sequence"/>
</dbReference>
<dbReference type="InterPro" id="IPR006094">
    <property type="entry name" value="Oxid_FAD_bind_N"/>
</dbReference>
<dbReference type="Pfam" id="PF08031">
    <property type="entry name" value="BBE"/>
    <property type="match status" value="1"/>
</dbReference>
<evidence type="ECO:0000256" key="6">
    <source>
        <dbReference type="SAM" id="SignalP"/>
    </source>
</evidence>
<dbReference type="InterPro" id="IPR016169">
    <property type="entry name" value="FAD-bd_PCMH_sub2"/>
</dbReference>
<evidence type="ECO:0000256" key="3">
    <source>
        <dbReference type="ARBA" id="ARBA00022630"/>
    </source>
</evidence>
<evidence type="ECO:0000259" key="7">
    <source>
        <dbReference type="PROSITE" id="PS51387"/>
    </source>
</evidence>
<feature type="domain" description="FAD-binding PCMH-type" evidence="7">
    <location>
        <begin position="86"/>
        <end position="257"/>
    </location>
</feature>
<dbReference type="Pfam" id="PF01565">
    <property type="entry name" value="FAD_binding_4"/>
    <property type="match status" value="1"/>
</dbReference>
<comment type="caution">
    <text evidence="8">The sequence shown here is derived from an EMBL/GenBank/DDBJ whole genome shotgun (WGS) entry which is preliminary data.</text>
</comment>
<sequence>MTSGSCLGKHCQNGPFCSLLILAALACIVNITSAAFCAPIPNSDCWPTKSAFAVWLSKLGGRTSVFLPERNGDVFLAESTTMNTLKSSFPSIIVVPGTESDLRLAIKFAVRNRIRILMRCSGNDFNGRSTGRGAMIIKTSRLNNVSYASEAQTVTFSAGATHADIYSALAPYGRLYVGAQSKGVCAAGCLAGGCHSVLSRQYGLGIDSILKIRFMLFNGTMLTLNRTSNDDLFHAFLGAGQNAFGVAVSFTARTYPAPARIYVIDALLSVLDPVAPDPDQTWPNLMSTFFLNTTWFDSMPRELAGNINVDGGIVSIKFFYSGLNFNSAFRALQPLLTSNYALHVEPAANYTDMYQAVEANTPPVSDIWARKFITNGFVPAGDPWVLDALATLIVKEKPRMRLRFVFGGAVAEGTIGTVPSGMRTAMYEAVFDQVWFDPAEDQERMQYVSRFLPDLYDFAVASYSNEFTSWSTLFNVPGDWKIRFFSNYDWLLEVKDKYDPCNLFTAKYGVGSDLPQATCEFE</sequence>
<dbReference type="InterPro" id="IPR050416">
    <property type="entry name" value="FAD-linked_Oxidoreductase"/>
</dbReference>
<dbReference type="InterPro" id="IPR036318">
    <property type="entry name" value="FAD-bd_PCMH-like_sf"/>
</dbReference>